<dbReference type="EMBL" id="CP093346">
    <property type="protein sequence ID" value="WOG95275.1"/>
    <property type="molecule type" value="Genomic_DNA"/>
</dbReference>
<gene>
    <name evidence="1" type="ORF">DCAR_0414587</name>
</gene>
<dbReference type="AlphaFoldDB" id="A0AAF0WW42"/>
<organism evidence="1 2">
    <name type="scientific">Daucus carota subsp. sativus</name>
    <name type="common">Carrot</name>
    <dbReference type="NCBI Taxonomy" id="79200"/>
    <lineage>
        <taxon>Eukaryota</taxon>
        <taxon>Viridiplantae</taxon>
        <taxon>Streptophyta</taxon>
        <taxon>Embryophyta</taxon>
        <taxon>Tracheophyta</taxon>
        <taxon>Spermatophyta</taxon>
        <taxon>Magnoliopsida</taxon>
        <taxon>eudicotyledons</taxon>
        <taxon>Gunneridae</taxon>
        <taxon>Pentapetalae</taxon>
        <taxon>asterids</taxon>
        <taxon>campanulids</taxon>
        <taxon>Apiales</taxon>
        <taxon>Apiaceae</taxon>
        <taxon>Apioideae</taxon>
        <taxon>Scandiceae</taxon>
        <taxon>Daucinae</taxon>
        <taxon>Daucus</taxon>
        <taxon>Daucus sect. Daucus</taxon>
    </lineage>
</organism>
<dbReference type="Proteomes" id="UP000077755">
    <property type="component" value="Chromosome 4"/>
</dbReference>
<reference evidence="1" key="2">
    <citation type="submission" date="2022-03" db="EMBL/GenBank/DDBJ databases">
        <title>Draft title - Genomic analysis of global carrot germplasm unveils the trajectory of domestication and the origin of high carotenoid orange carrot.</title>
        <authorList>
            <person name="Iorizzo M."/>
            <person name="Ellison S."/>
            <person name="Senalik D."/>
            <person name="Macko-Podgorni A."/>
            <person name="Grzebelus D."/>
            <person name="Bostan H."/>
            <person name="Rolling W."/>
            <person name="Curaba J."/>
            <person name="Simon P."/>
        </authorList>
    </citation>
    <scope>NUCLEOTIDE SEQUENCE</scope>
    <source>
        <tissue evidence="1">Leaf</tissue>
    </source>
</reference>
<sequence>MNFVFDASKVNIGASKAFRLMKEMVGGYENVGATSRDYRNFDRDLKGFVGEYDGEMVIEKFKVNQETNPSFFYDYEVDDNGHLTKLFWADATARRNYELYGDAVSFDATFNTNK</sequence>
<keyword evidence="2" id="KW-1185">Reference proteome</keyword>
<dbReference type="PANTHER" id="PTHR47718:SF18">
    <property type="entry name" value="PROTEIN FAR1-RELATED SEQUENCE 5-LIKE"/>
    <property type="match status" value="1"/>
</dbReference>
<protein>
    <recommendedName>
        <fullName evidence="3">Protein FAR1-RELATED SEQUENCE</fullName>
    </recommendedName>
</protein>
<reference evidence="1" key="1">
    <citation type="journal article" date="2016" name="Nat. Genet.">
        <title>A high-quality carrot genome assembly provides new insights into carotenoid accumulation and asterid genome evolution.</title>
        <authorList>
            <person name="Iorizzo M."/>
            <person name="Ellison S."/>
            <person name="Senalik D."/>
            <person name="Zeng P."/>
            <person name="Satapoomin P."/>
            <person name="Huang J."/>
            <person name="Bowman M."/>
            <person name="Iovene M."/>
            <person name="Sanseverino W."/>
            <person name="Cavagnaro P."/>
            <person name="Yildiz M."/>
            <person name="Macko-Podgorni A."/>
            <person name="Moranska E."/>
            <person name="Grzebelus E."/>
            <person name="Grzebelus D."/>
            <person name="Ashrafi H."/>
            <person name="Zheng Z."/>
            <person name="Cheng S."/>
            <person name="Spooner D."/>
            <person name="Van Deynze A."/>
            <person name="Simon P."/>
        </authorList>
    </citation>
    <scope>NUCLEOTIDE SEQUENCE</scope>
    <source>
        <tissue evidence="1">Leaf</tissue>
    </source>
</reference>
<evidence type="ECO:0000313" key="1">
    <source>
        <dbReference type="EMBL" id="WOG95275.1"/>
    </source>
</evidence>
<dbReference type="PANTHER" id="PTHR47718">
    <property type="entry name" value="OS01G0519700 PROTEIN"/>
    <property type="match status" value="1"/>
</dbReference>
<name>A0AAF0WW42_DAUCS</name>
<proteinExistence type="predicted"/>
<evidence type="ECO:0008006" key="3">
    <source>
        <dbReference type="Google" id="ProtNLM"/>
    </source>
</evidence>
<accession>A0AAF0WW42</accession>
<evidence type="ECO:0000313" key="2">
    <source>
        <dbReference type="Proteomes" id="UP000077755"/>
    </source>
</evidence>